<dbReference type="GO" id="GO:0006096">
    <property type="term" value="P:glycolytic process"/>
    <property type="evidence" value="ECO:0007669"/>
    <property type="project" value="InterPro"/>
</dbReference>
<dbReference type="GO" id="GO:0005829">
    <property type="term" value="C:cytosol"/>
    <property type="evidence" value="ECO:0007669"/>
    <property type="project" value="TreeGrafter"/>
</dbReference>
<dbReference type="Proteomes" id="UP000001740">
    <property type="component" value="Chromosome"/>
</dbReference>
<keyword evidence="2" id="KW-0547">Nucleotide-binding</keyword>
<dbReference type="PANTHER" id="PTHR47690">
    <property type="entry name" value="GLUCOKINASE"/>
    <property type="match status" value="1"/>
</dbReference>
<evidence type="ECO:0000256" key="5">
    <source>
        <dbReference type="RuleBase" id="RU004046"/>
    </source>
</evidence>
<dbReference type="eggNOG" id="COG0837">
    <property type="taxonomic scope" value="Bacteria"/>
</dbReference>
<dbReference type="AlphaFoldDB" id="A0A0K0GLI8"/>
<evidence type="ECO:0000256" key="3">
    <source>
        <dbReference type="ARBA" id="ARBA00022777"/>
    </source>
</evidence>
<evidence type="ECO:0000256" key="4">
    <source>
        <dbReference type="ARBA" id="ARBA00022840"/>
    </source>
</evidence>
<keyword evidence="1" id="KW-0808">Transferase</keyword>
<dbReference type="InterPro" id="IPR043129">
    <property type="entry name" value="ATPase_NBD"/>
</dbReference>
<proteinExistence type="inferred from homology"/>
<dbReference type="GO" id="GO:0005536">
    <property type="term" value="F:D-glucose binding"/>
    <property type="evidence" value="ECO:0007669"/>
    <property type="project" value="InterPro"/>
</dbReference>
<evidence type="ECO:0000256" key="2">
    <source>
        <dbReference type="ARBA" id="ARBA00022741"/>
    </source>
</evidence>
<accession>A0A0K0GLI8</accession>
<reference evidence="6 7" key="1">
    <citation type="journal article" date="2008" name="BMC Genomics">
        <title>Genome sequence and rapid evolution of the rice pathogen Xanthomonas oryzae pv. oryzae PXO99A.</title>
        <authorList>
            <person name="Salzberg S.L."/>
            <person name="Sommer D.D."/>
            <person name="Schatz M.C."/>
            <person name="Phillippy A.M."/>
            <person name="Rabinowicz P.D."/>
            <person name="Tsuge S."/>
            <person name="Furutani A."/>
            <person name="Ochiai H."/>
            <person name="Delcher A.L."/>
            <person name="Kelley D."/>
            <person name="Madupu R."/>
            <person name="Puiu D."/>
            <person name="Radune D."/>
            <person name="Shumway M."/>
            <person name="Trapnell C."/>
            <person name="Aparna G."/>
            <person name="Jha G."/>
            <person name="Pandey A."/>
            <person name="Patil P.B."/>
            <person name="Ishihara H."/>
            <person name="Meyer D.F."/>
            <person name="Szurek B."/>
            <person name="Verdier V."/>
            <person name="Koebnik R."/>
            <person name="Dow J.M."/>
            <person name="Ryan R.P."/>
            <person name="Hirata H."/>
            <person name="Tsuyumu S."/>
            <person name="Won Lee S."/>
            <person name="Seo Y.S."/>
            <person name="Sriariyanum M."/>
            <person name="Ronald P.C."/>
            <person name="Sonti R.V."/>
            <person name="Van Sluys M.A."/>
            <person name="Leach J.E."/>
            <person name="White F.F."/>
            <person name="Bogdanove A.J."/>
        </authorList>
    </citation>
    <scope>NUCLEOTIDE SEQUENCE [LARGE SCALE GENOMIC DNA]</scope>
    <source>
        <strain evidence="6 7">PXO99A</strain>
    </source>
</reference>
<dbReference type="Gene3D" id="3.40.367.20">
    <property type="match status" value="1"/>
</dbReference>
<comment type="similarity">
    <text evidence="5">Belongs to the bacterial glucokinase family.</text>
</comment>
<dbReference type="Pfam" id="PF02685">
    <property type="entry name" value="Glucokinase"/>
    <property type="match status" value="1"/>
</dbReference>
<sequence length="90" mass="9809">MDRCHAARDLVLATEAGQLALAGTREQERALLQLLLRGRHYLPLEHVLSGPGLLHLDHAVCELHAAAPRHRLPAAVTHAALYEDDALARA</sequence>
<evidence type="ECO:0000313" key="7">
    <source>
        <dbReference type="Proteomes" id="UP000001740"/>
    </source>
</evidence>
<protein>
    <submittedName>
        <fullName evidence="6">Glucose kinase</fullName>
    </submittedName>
</protein>
<evidence type="ECO:0000256" key="1">
    <source>
        <dbReference type="ARBA" id="ARBA00022679"/>
    </source>
</evidence>
<dbReference type="SUPFAM" id="SSF53067">
    <property type="entry name" value="Actin-like ATPase domain"/>
    <property type="match status" value="1"/>
</dbReference>
<dbReference type="InterPro" id="IPR050201">
    <property type="entry name" value="Bacterial_glucokinase"/>
</dbReference>
<dbReference type="KEGG" id="xop:PXO_01581"/>
<dbReference type="EMBL" id="CP000967">
    <property type="protein sequence ID" value="ACD59808.1"/>
    <property type="molecule type" value="Genomic_DNA"/>
</dbReference>
<dbReference type="GO" id="GO:0004340">
    <property type="term" value="F:glucokinase activity"/>
    <property type="evidence" value="ECO:0007669"/>
    <property type="project" value="InterPro"/>
</dbReference>
<name>A0A0K0GLI8_XANOP</name>
<gene>
    <name evidence="6" type="ordered locus">PXO_01581</name>
</gene>
<evidence type="ECO:0000313" key="6">
    <source>
        <dbReference type="EMBL" id="ACD59808.1"/>
    </source>
</evidence>
<keyword evidence="3 6" id="KW-0418">Kinase</keyword>
<dbReference type="GO" id="GO:0005524">
    <property type="term" value="F:ATP binding"/>
    <property type="evidence" value="ECO:0007669"/>
    <property type="project" value="UniProtKB-KW"/>
</dbReference>
<dbReference type="PANTHER" id="PTHR47690:SF1">
    <property type="entry name" value="GLUCOKINASE"/>
    <property type="match status" value="1"/>
</dbReference>
<keyword evidence="4" id="KW-0067">ATP-binding</keyword>
<dbReference type="HOGENOM" id="CLU_2440069_0_0_6"/>
<organism evidence="6 7">
    <name type="scientific">Xanthomonas oryzae pv. oryzae (strain PXO99A)</name>
    <dbReference type="NCBI Taxonomy" id="360094"/>
    <lineage>
        <taxon>Bacteria</taxon>
        <taxon>Pseudomonadati</taxon>
        <taxon>Pseudomonadota</taxon>
        <taxon>Gammaproteobacteria</taxon>
        <taxon>Lysobacterales</taxon>
        <taxon>Lysobacteraceae</taxon>
        <taxon>Xanthomonas</taxon>
    </lineage>
</organism>
<dbReference type="InterPro" id="IPR003836">
    <property type="entry name" value="Glucokinase"/>
</dbReference>